<protein>
    <recommendedName>
        <fullName evidence="3">Nudix hydrolase domain-containing protein</fullName>
    </recommendedName>
</protein>
<comment type="caution">
    <text evidence="1">The sequence shown here is derived from an EMBL/GenBank/DDBJ whole genome shotgun (WGS) entry which is preliminary data.</text>
</comment>
<evidence type="ECO:0008006" key="3">
    <source>
        <dbReference type="Google" id="ProtNLM"/>
    </source>
</evidence>
<organism evidence="1 2">
    <name type="scientific">Candidatus Taylorbacteria bacterium RIFCSPLOWO2_01_FULL_48_100</name>
    <dbReference type="NCBI Taxonomy" id="1802322"/>
    <lineage>
        <taxon>Bacteria</taxon>
        <taxon>Candidatus Tayloriibacteriota</taxon>
    </lineage>
</organism>
<dbReference type="EMBL" id="MHSA01000021">
    <property type="protein sequence ID" value="OHA33921.1"/>
    <property type="molecule type" value="Genomic_DNA"/>
</dbReference>
<reference evidence="1 2" key="1">
    <citation type="journal article" date="2016" name="Nat. Commun.">
        <title>Thousands of microbial genomes shed light on interconnected biogeochemical processes in an aquifer system.</title>
        <authorList>
            <person name="Anantharaman K."/>
            <person name="Brown C.T."/>
            <person name="Hug L.A."/>
            <person name="Sharon I."/>
            <person name="Castelle C.J."/>
            <person name="Probst A.J."/>
            <person name="Thomas B.C."/>
            <person name="Singh A."/>
            <person name="Wilkins M.J."/>
            <person name="Karaoz U."/>
            <person name="Brodie E.L."/>
            <person name="Williams K.H."/>
            <person name="Hubbard S.S."/>
            <person name="Banfield J.F."/>
        </authorList>
    </citation>
    <scope>NUCLEOTIDE SEQUENCE [LARGE SCALE GENOMIC DNA]</scope>
</reference>
<dbReference type="Proteomes" id="UP000177797">
    <property type="component" value="Unassembled WGS sequence"/>
</dbReference>
<accession>A0A1G2NEU8</accession>
<evidence type="ECO:0000313" key="1">
    <source>
        <dbReference type="EMBL" id="OHA33921.1"/>
    </source>
</evidence>
<sequence length="198" mass="23735">MKTPIILENREILEILKRHSVPLQKWGTGKHRSLEDFVRYATEDKFFLRDGENNDLVVEVHAAIVIVIHKFKREWLELYEDRQTSSNGTVLRRRNFNGIAETLKRDEAPREGAMRCLAEELNFCDPTLYHLSECLGVERRDPVPSEKWPGIKAQYNRYLFECTIERQLFHKYGYRELEGHGREIFFKWRPRRQLLLQF</sequence>
<name>A0A1G2NEU8_9BACT</name>
<proteinExistence type="predicted"/>
<evidence type="ECO:0000313" key="2">
    <source>
        <dbReference type="Proteomes" id="UP000177797"/>
    </source>
</evidence>
<gene>
    <name evidence="1" type="ORF">A2938_02775</name>
</gene>
<dbReference type="AlphaFoldDB" id="A0A1G2NEU8"/>